<protein>
    <submittedName>
        <fullName evidence="2">Uncharacterized protein</fullName>
    </submittedName>
</protein>
<dbReference type="AlphaFoldDB" id="A0A0S4JCF4"/>
<feature type="compositionally biased region" description="Polar residues" evidence="1">
    <location>
        <begin position="145"/>
        <end position="164"/>
    </location>
</feature>
<dbReference type="OrthoDB" id="272389at2759"/>
<dbReference type="VEuPathDB" id="TriTrypDB:BSAL_06710"/>
<evidence type="ECO:0000313" key="3">
    <source>
        <dbReference type="Proteomes" id="UP000051952"/>
    </source>
</evidence>
<accession>A0A0S4JCF4</accession>
<feature type="region of interest" description="Disordered" evidence="1">
    <location>
        <begin position="143"/>
        <end position="187"/>
    </location>
</feature>
<dbReference type="Proteomes" id="UP000051952">
    <property type="component" value="Unassembled WGS sequence"/>
</dbReference>
<sequence>MIEHVPRRVLRDSEHSAGRVRGRIHASHFSLSSHSAYFIMPTTKDRLSEVVPSSPNFASITQTPENCGCCTRTTMSIISSDTTTTTSTEHHCQKPPLNVFRELREYLLSDDTRLPLHASLTNTAAHPEDYTSYSGEDVWNGPHVATTQWSHDGSSTAKHSSSAPQKHETGSTGDDDGKSSVAHPPPPPSGPAVNFLLLWIRSALVALAGRDSGVVLCGKYQCASDVAWTTSSRETVLLNVRDVLVAMRMSSVFLNDLERQADECYRRCEAGAGATTASSSGGQAMTSDALDEREVITFSLESAVTVSASTSFRLFFYASSSSVGDGEAVACLGSQRATDVLLPALARLTHEEEHSALEAMRSRIFPSPSSSSHTESTLIQQSVGLDLLKQFLGAAELARERRAQEDPPTTILAVDVVYESPTLPIYLLSAAVWRQQMPADEEEMAESCPNGSEGCEFFCLFRDYNAFCAVVMNTHGVKSPKPTRSLFIAHDADELRPVATDSGYQREDVDALLREISSHSAAGGFGAADPTTPAMPAFVREMLQGTQNNA</sequence>
<evidence type="ECO:0000256" key="1">
    <source>
        <dbReference type="SAM" id="MobiDB-lite"/>
    </source>
</evidence>
<proteinExistence type="predicted"/>
<gene>
    <name evidence="2" type="ORF">BSAL_06710</name>
</gene>
<name>A0A0S4JCF4_BODSA</name>
<evidence type="ECO:0000313" key="2">
    <source>
        <dbReference type="EMBL" id="CUG86578.1"/>
    </source>
</evidence>
<reference evidence="3" key="1">
    <citation type="submission" date="2015-09" db="EMBL/GenBank/DDBJ databases">
        <authorList>
            <consortium name="Pathogen Informatics"/>
        </authorList>
    </citation>
    <scope>NUCLEOTIDE SEQUENCE [LARGE SCALE GENOMIC DNA]</scope>
    <source>
        <strain evidence="3">Lake Konstanz</strain>
    </source>
</reference>
<organism evidence="2 3">
    <name type="scientific">Bodo saltans</name>
    <name type="common">Flagellated protozoan</name>
    <dbReference type="NCBI Taxonomy" id="75058"/>
    <lineage>
        <taxon>Eukaryota</taxon>
        <taxon>Discoba</taxon>
        <taxon>Euglenozoa</taxon>
        <taxon>Kinetoplastea</taxon>
        <taxon>Metakinetoplastina</taxon>
        <taxon>Eubodonida</taxon>
        <taxon>Bodonidae</taxon>
        <taxon>Bodo</taxon>
    </lineage>
</organism>
<keyword evidence="3" id="KW-1185">Reference proteome</keyword>
<dbReference type="EMBL" id="CYKH01001337">
    <property type="protein sequence ID" value="CUG86578.1"/>
    <property type="molecule type" value="Genomic_DNA"/>
</dbReference>